<reference evidence="3" key="1">
    <citation type="journal article" date="2019" name="Int. J. Syst. Evol. Microbiol.">
        <title>The Global Catalogue of Microorganisms (GCM) 10K type strain sequencing project: providing services to taxonomists for standard genome sequencing and annotation.</title>
        <authorList>
            <consortium name="The Broad Institute Genomics Platform"/>
            <consortium name="The Broad Institute Genome Sequencing Center for Infectious Disease"/>
            <person name="Wu L."/>
            <person name="Ma J."/>
        </authorList>
    </citation>
    <scope>NUCLEOTIDE SEQUENCE [LARGE SCALE GENOMIC DNA]</scope>
    <source>
        <strain evidence="3">JCM 16703</strain>
    </source>
</reference>
<name>A0ABP7XXN8_9ACTN</name>
<organism evidence="2 3">
    <name type="scientific">Nocardioides fonticola</name>
    <dbReference type="NCBI Taxonomy" id="450363"/>
    <lineage>
        <taxon>Bacteria</taxon>
        <taxon>Bacillati</taxon>
        <taxon>Actinomycetota</taxon>
        <taxon>Actinomycetes</taxon>
        <taxon>Propionibacteriales</taxon>
        <taxon>Nocardioidaceae</taxon>
        <taxon>Nocardioides</taxon>
    </lineage>
</organism>
<evidence type="ECO:0000313" key="3">
    <source>
        <dbReference type="Proteomes" id="UP001501495"/>
    </source>
</evidence>
<sequence>MAAIGGVVHRDLPGQVRVPVPGRQFVQTHHIGSSNTEPPGSDAGSLTNPKVHEVLGLWWCSRSLDSRVS</sequence>
<evidence type="ECO:0000256" key="1">
    <source>
        <dbReference type="SAM" id="MobiDB-lite"/>
    </source>
</evidence>
<protein>
    <submittedName>
        <fullName evidence="2">Uncharacterized protein</fullName>
    </submittedName>
</protein>
<feature type="region of interest" description="Disordered" evidence="1">
    <location>
        <begin position="28"/>
        <end position="48"/>
    </location>
</feature>
<gene>
    <name evidence="2" type="ORF">GCM10022215_38240</name>
</gene>
<keyword evidence="3" id="KW-1185">Reference proteome</keyword>
<accession>A0ABP7XXN8</accession>
<proteinExistence type="predicted"/>
<dbReference type="EMBL" id="BAAAZH010000031">
    <property type="protein sequence ID" value="GAA4127605.1"/>
    <property type="molecule type" value="Genomic_DNA"/>
</dbReference>
<evidence type="ECO:0000313" key="2">
    <source>
        <dbReference type="EMBL" id="GAA4127605.1"/>
    </source>
</evidence>
<dbReference type="Proteomes" id="UP001501495">
    <property type="component" value="Unassembled WGS sequence"/>
</dbReference>
<comment type="caution">
    <text evidence="2">The sequence shown here is derived from an EMBL/GenBank/DDBJ whole genome shotgun (WGS) entry which is preliminary data.</text>
</comment>